<accession>A0ACB8DR54</accession>
<proteinExistence type="predicted"/>
<name>A0ACB8DR54_DERSI</name>
<keyword evidence="2" id="KW-1185">Reference proteome</keyword>
<comment type="caution">
    <text evidence="1">The sequence shown here is derived from an EMBL/GenBank/DDBJ whole genome shotgun (WGS) entry which is preliminary data.</text>
</comment>
<evidence type="ECO:0000313" key="2">
    <source>
        <dbReference type="Proteomes" id="UP000821865"/>
    </source>
</evidence>
<sequence length="259" mass="29970">MNEQLRYQLIDPESRRARASVVQFCRIRLTHSATWHLILRINLPDSAVINLFRSLEGNRSIALMEFRGVTFRSRIAKALRQLLERNRTLTSLNVDLQESDLKVDRTVQFQRICSQLTKALLRNFIVTSITVNVEKRNHSNQPVLKEALRRNLVFVNRAVHFVNGSMEKMDAIAFETLQRCYSVKLSLCNAFNNSDQSAIEKIAEARKRLAFDYFILVGVVKTRIACHPRRKRKTTFDKLGRDMQALICSYLSLTDVLSI</sequence>
<dbReference type="EMBL" id="CM023479">
    <property type="protein sequence ID" value="KAH7974854.1"/>
    <property type="molecule type" value="Genomic_DNA"/>
</dbReference>
<evidence type="ECO:0000313" key="1">
    <source>
        <dbReference type="EMBL" id="KAH7974854.1"/>
    </source>
</evidence>
<reference evidence="1" key="1">
    <citation type="submission" date="2020-05" db="EMBL/GenBank/DDBJ databases">
        <title>Large-scale comparative analyses of tick genomes elucidate their genetic diversity and vector capacities.</title>
        <authorList>
            <person name="Jia N."/>
            <person name="Wang J."/>
            <person name="Shi W."/>
            <person name="Du L."/>
            <person name="Sun Y."/>
            <person name="Zhan W."/>
            <person name="Jiang J."/>
            <person name="Wang Q."/>
            <person name="Zhang B."/>
            <person name="Ji P."/>
            <person name="Sakyi L.B."/>
            <person name="Cui X."/>
            <person name="Yuan T."/>
            <person name="Jiang B."/>
            <person name="Yang W."/>
            <person name="Lam T.T.-Y."/>
            <person name="Chang Q."/>
            <person name="Ding S."/>
            <person name="Wang X."/>
            <person name="Zhu J."/>
            <person name="Ruan X."/>
            <person name="Zhao L."/>
            <person name="Wei J."/>
            <person name="Que T."/>
            <person name="Du C."/>
            <person name="Cheng J."/>
            <person name="Dai P."/>
            <person name="Han X."/>
            <person name="Huang E."/>
            <person name="Gao Y."/>
            <person name="Liu J."/>
            <person name="Shao H."/>
            <person name="Ye R."/>
            <person name="Li L."/>
            <person name="Wei W."/>
            <person name="Wang X."/>
            <person name="Wang C."/>
            <person name="Yang T."/>
            <person name="Huo Q."/>
            <person name="Li W."/>
            <person name="Guo W."/>
            <person name="Chen H."/>
            <person name="Zhou L."/>
            <person name="Ni X."/>
            <person name="Tian J."/>
            <person name="Zhou Y."/>
            <person name="Sheng Y."/>
            <person name="Liu T."/>
            <person name="Pan Y."/>
            <person name="Xia L."/>
            <person name="Li J."/>
            <person name="Zhao F."/>
            <person name="Cao W."/>
        </authorList>
    </citation>
    <scope>NUCLEOTIDE SEQUENCE</scope>
    <source>
        <strain evidence="1">Dsil-2018</strain>
    </source>
</reference>
<organism evidence="1 2">
    <name type="scientific">Dermacentor silvarum</name>
    <name type="common">Tick</name>
    <dbReference type="NCBI Taxonomy" id="543639"/>
    <lineage>
        <taxon>Eukaryota</taxon>
        <taxon>Metazoa</taxon>
        <taxon>Ecdysozoa</taxon>
        <taxon>Arthropoda</taxon>
        <taxon>Chelicerata</taxon>
        <taxon>Arachnida</taxon>
        <taxon>Acari</taxon>
        <taxon>Parasitiformes</taxon>
        <taxon>Ixodida</taxon>
        <taxon>Ixodoidea</taxon>
        <taxon>Ixodidae</taxon>
        <taxon>Rhipicephalinae</taxon>
        <taxon>Dermacentor</taxon>
    </lineage>
</organism>
<dbReference type="Proteomes" id="UP000821865">
    <property type="component" value="Chromosome 10"/>
</dbReference>
<gene>
    <name evidence="1" type="ORF">HPB49_020440</name>
</gene>
<protein>
    <submittedName>
        <fullName evidence="1">Uncharacterized protein</fullName>
    </submittedName>
</protein>